<feature type="domain" description="Fungal lipase-type" evidence="2">
    <location>
        <begin position="135"/>
        <end position="192"/>
    </location>
</feature>
<dbReference type="AlphaFoldDB" id="A0AAJ1RZE5"/>
<sequence>MAFPFVEGDTGPEILEFQHWFGWKYESYAPPATGTYGAADVAAVKELQRRTGMEPTGEFDRPTAKRANYPMPKHLAIVFRGTGGVIGEDLVSLVCQAVSDLVIEENPEWPATMGGFPVGTAGGIGDISMKKAVDIAFEAGKRTFLRYLEPNPNIKVIIGGYSAGAVVAMLLRRWILENYPDNYLCSFSFGDPTRPEGGCFYKGTPAKGHGISSDRWGDIKDYRHCWLANKGDMYTSVWGAAGEILVDGYDGVTKIQFSDPVTTIQAVITMIIEMMQDSGIGLPQIVAGLLAGPAGFVTFLIPMVIGALQGMISELVGLPDATKASTEAAAEAAIIGLKFAGAQPPTKPHISYHVDEVPGLGGMTYLDLAIQHVRDFATSVTPT</sequence>
<dbReference type="InterPro" id="IPR002477">
    <property type="entry name" value="Peptidoglycan-bd-like"/>
</dbReference>
<evidence type="ECO:0000313" key="3">
    <source>
        <dbReference type="EMBL" id="MDP7733652.1"/>
    </source>
</evidence>
<organism evidence="3 4">
    <name type="scientific">Mycobacterium paragordonae</name>
    <dbReference type="NCBI Taxonomy" id="1389713"/>
    <lineage>
        <taxon>Bacteria</taxon>
        <taxon>Bacillati</taxon>
        <taxon>Actinomycetota</taxon>
        <taxon>Actinomycetes</taxon>
        <taxon>Mycobacteriales</taxon>
        <taxon>Mycobacteriaceae</taxon>
        <taxon>Mycobacterium</taxon>
    </lineage>
</organism>
<reference evidence="3" key="1">
    <citation type="submission" date="2023-06" db="EMBL/GenBank/DDBJ databases">
        <title>Identification of two novel mycobacterium reveal diversities and complexities of Mycobacterium gordonae clade.</title>
        <authorList>
            <person name="Matsumoto Y."/>
            <person name="Nakamura S."/>
            <person name="Motooka D."/>
            <person name="Fukushima K."/>
        </authorList>
    </citation>
    <scope>NUCLEOTIDE SEQUENCE</scope>
    <source>
        <strain evidence="3">TY812</strain>
    </source>
</reference>
<dbReference type="SUPFAM" id="SSF47090">
    <property type="entry name" value="PGBD-like"/>
    <property type="match status" value="1"/>
</dbReference>
<proteinExistence type="predicted"/>
<protein>
    <submittedName>
        <fullName evidence="3">Peptidoglycan-binding domain-containing protein</fullName>
    </submittedName>
</protein>
<dbReference type="Pfam" id="PF01471">
    <property type="entry name" value="PG_binding_1"/>
    <property type="match status" value="1"/>
</dbReference>
<comment type="caution">
    <text evidence="3">The sequence shown here is derived from an EMBL/GenBank/DDBJ whole genome shotgun (WGS) entry which is preliminary data.</text>
</comment>
<name>A0AAJ1RZE5_9MYCO</name>
<feature type="domain" description="Peptidoglycan binding-like" evidence="1">
    <location>
        <begin position="25"/>
        <end position="65"/>
    </location>
</feature>
<dbReference type="EMBL" id="JAUFSA010000001">
    <property type="protein sequence ID" value="MDP7733652.1"/>
    <property type="molecule type" value="Genomic_DNA"/>
</dbReference>
<dbReference type="Pfam" id="PF01764">
    <property type="entry name" value="Lipase_3"/>
    <property type="match status" value="1"/>
</dbReference>
<dbReference type="RefSeq" id="WP_306254569.1">
    <property type="nucleotide sequence ID" value="NZ_JAUFSA010000001.1"/>
</dbReference>
<dbReference type="InterPro" id="IPR036366">
    <property type="entry name" value="PGBDSf"/>
</dbReference>
<dbReference type="InterPro" id="IPR036365">
    <property type="entry name" value="PGBD-like_sf"/>
</dbReference>
<dbReference type="Gene3D" id="1.10.101.10">
    <property type="entry name" value="PGBD-like superfamily/PGBD"/>
    <property type="match status" value="1"/>
</dbReference>
<accession>A0AAJ1RZE5</accession>
<dbReference type="Gene3D" id="3.40.50.1820">
    <property type="entry name" value="alpha/beta hydrolase"/>
    <property type="match status" value="1"/>
</dbReference>
<dbReference type="InterPro" id="IPR029058">
    <property type="entry name" value="AB_hydrolase_fold"/>
</dbReference>
<evidence type="ECO:0000259" key="1">
    <source>
        <dbReference type="Pfam" id="PF01471"/>
    </source>
</evidence>
<dbReference type="InterPro" id="IPR002921">
    <property type="entry name" value="Fungal_lipase-type"/>
</dbReference>
<evidence type="ECO:0000313" key="4">
    <source>
        <dbReference type="Proteomes" id="UP001229081"/>
    </source>
</evidence>
<dbReference type="GO" id="GO:0006629">
    <property type="term" value="P:lipid metabolic process"/>
    <property type="evidence" value="ECO:0007669"/>
    <property type="project" value="InterPro"/>
</dbReference>
<dbReference type="SUPFAM" id="SSF53474">
    <property type="entry name" value="alpha/beta-Hydrolases"/>
    <property type="match status" value="1"/>
</dbReference>
<gene>
    <name evidence="3" type="ORF">QXL92_02625</name>
</gene>
<evidence type="ECO:0000259" key="2">
    <source>
        <dbReference type="Pfam" id="PF01764"/>
    </source>
</evidence>
<dbReference type="Proteomes" id="UP001229081">
    <property type="component" value="Unassembled WGS sequence"/>
</dbReference>